<protein>
    <submittedName>
        <fullName evidence="2">Uncharacterized protein</fullName>
    </submittedName>
</protein>
<dbReference type="EMBL" id="JBBPBN010000004">
    <property type="protein sequence ID" value="KAK9042249.1"/>
    <property type="molecule type" value="Genomic_DNA"/>
</dbReference>
<evidence type="ECO:0000256" key="1">
    <source>
        <dbReference type="SAM" id="MobiDB-lite"/>
    </source>
</evidence>
<proteinExistence type="predicted"/>
<feature type="compositionally biased region" description="Basic and acidic residues" evidence="1">
    <location>
        <begin position="22"/>
        <end position="32"/>
    </location>
</feature>
<evidence type="ECO:0000313" key="2">
    <source>
        <dbReference type="EMBL" id="KAK9042249.1"/>
    </source>
</evidence>
<comment type="caution">
    <text evidence="2">The sequence shown here is derived from an EMBL/GenBank/DDBJ whole genome shotgun (WGS) entry which is preliminary data.</text>
</comment>
<accession>A0ABR2TY76</accession>
<gene>
    <name evidence="2" type="ORF">V6N11_017326</name>
</gene>
<sequence>MEAQVLPPLDFHKGPPLGLGDHISREDSVDKGWRRRKNVETAQSREIGKREGRLSIWRWMAHLQLTQILQGSRPSPVPQEEQWR</sequence>
<evidence type="ECO:0000313" key="3">
    <source>
        <dbReference type="Proteomes" id="UP001396334"/>
    </source>
</evidence>
<keyword evidence="3" id="KW-1185">Reference proteome</keyword>
<feature type="region of interest" description="Disordered" evidence="1">
    <location>
        <begin position="1"/>
        <end position="44"/>
    </location>
</feature>
<dbReference type="Proteomes" id="UP001396334">
    <property type="component" value="Unassembled WGS sequence"/>
</dbReference>
<name>A0ABR2TY76_9ROSI</name>
<reference evidence="2 3" key="1">
    <citation type="journal article" date="2024" name="G3 (Bethesda)">
        <title>Genome assembly of Hibiscus sabdariffa L. provides insights into metabolisms of medicinal natural products.</title>
        <authorList>
            <person name="Kim T."/>
        </authorList>
    </citation>
    <scope>NUCLEOTIDE SEQUENCE [LARGE SCALE GENOMIC DNA]</scope>
    <source>
        <strain evidence="2">TK-2024</strain>
        <tissue evidence="2">Old leaves</tissue>
    </source>
</reference>
<organism evidence="2 3">
    <name type="scientific">Hibiscus sabdariffa</name>
    <name type="common">roselle</name>
    <dbReference type="NCBI Taxonomy" id="183260"/>
    <lineage>
        <taxon>Eukaryota</taxon>
        <taxon>Viridiplantae</taxon>
        <taxon>Streptophyta</taxon>
        <taxon>Embryophyta</taxon>
        <taxon>Tracheophyta</taxon>
        <taxon>Spermatophyta</taxon>
        <taxon>Magnoliopsida</taxon>
        <taxon>eudicotyledons</taxon>
        <taxon>Gunneridae</taxon>
        <taxon>Pentapetalae</taxon>
        <taxon>rosids</taxon>
        <taxon>malvids</taxon>
        <taxon>Malvales</taxon>
        <taxon>Malvaceae</taxon>
        <taxon>Malvoideae</taxon>
        <taxon>Hibiscus</taxon>
    </lineage>
</organism>